<dbReference type="STRING" id="522772.Dacet_0852"/>
<dbReference type="PANTHER" id="PTHR30087:SF1">
    <property type="entry name" value="HYPOTHETICAL CYTOSOLIC PROTEIN"/>
    <property type="match status" value="1"/>
</dbReference>
<sequence length="150" mass="16064" precursor="true">MKKILVSACLLGENVRYNAEVIEVSDKINDLMAKYEVIPVCPEVLGGLPVPREACEIQGMSGSDVLDGDTIVRGSKGSDHTGAFVIGAKKTLELAREHNVEFAVLKQRSPSCGSSCIYTGKFDGTKQPGEGVATALLRRQGIKVISEEDI</sequence>
<name>D4H5Y6_DENA2</name>
<dbReference type="eggNOG" id="COG1683">
    <property type="taxonomic scope" value="Bacteria"/>
</dbReference>
<dbReference type="HOGENOM" id="CLU_076318_1_1_0"/>
<evidence type="ECO:0000313" key="1">
    <source>
        <dbReference type="EMBL" id="ADD67632.1"/>
    </source>
</evidence>
<dbReference type="InterPro" id="IPR007553">
    <property type="entry name" value="2-thiour_desulf"/>
</dbReference>
<protein>
    <submittedName>
        <fullName evidence="1">Uncharacterized protein</fullName>
    </submittedName>
</protein>
<accession>D4H5Y6</accession>
<keyword evidence="2" id="KW-1185">Reference proteome</keyword>
<dbReference type="OrthoDB" id="9797779at2"/>
<dbReference type="Proteomes" id="UP000002012">
    <property type="component" value="Chromosome"/>
</dbReference>
<dbReference type="KEGG" id="dap:Dacet_0852"/>
<dbReference type="InParanoid" id="D4H5Y6"/>
<evidence type="ECO:0000313" key="2">
    <source>
        <dbReference type="Proteomes" id="UP000002012"/>
    </source>
</evidence>
<organism evidence="1 2">
    <name type="scientific">Denitrovibrio acetiphilus (strain DSM 12809 / NBRC 114555 / N2460)</name>
    <dbReference type="NCBI Taxonomy" id="522772"/>
    <lineage>
        <taxon>Bacteria</taxon>
        <taxon>Pseudomonadati</taxon>
        <taxon>Deferribacterota</taxon>
        <taxon>Deferribacteres</taxon>
        <taxon>Deferribacterales</taxon>
        <taxon>Geovibrionaceae</taxon>
        <taxon>Denitrovibrio</taxon>
    </lineage>
</organism>
<dbReference type="PANTHER" id="PTHR30087">
    <property type="entry name" value="INNER MEMBRANE PROTEIN"/>
    <property type="match status" value="1"/>
</dbReference>
<dbReference type="AlphaFoldDB" id="D4H5Y6"/>
<gene>
    <name evidence="1" type="ordered locus">Dacet_0852</name>
</gene>
<proteinExistence type="predicted"/>
<dbReference type="PaxDb" id="522772-Dacet_0852"/>
<reference evidence="1 2" key="1">
    <citation type="journal article" date="2010" name="Stand. Genomic Sci.">
        <title>Complete genome sequence of Denitrovibrio acetiphilus type strain (N2460).</title>
        <authorList>
            <person name="Kiss H."/>
            <person name="Lang E."/>
            <person name="Lapidus A."/>
            <person name="Copeland A."/>
            <person name="Nolan M."/>
            <person name="Glavina Del Rio T."/>
            <person name="Chen F."/>
            <person name="Lucas S."/>
            <person name="Tice H."/>
            <person name="Cheng J.F."/>
            <person name="Han C."/>
            <person name="Goodwin L."/>
            <person name="Pitluck S."/>
            <person name="Liolios K."/>
            <person name="Pati A."/>
            <person name="Ivanova N."/>
            <person name="Mavromatis K."/>
            <person name="Chen A."/>
            <person name="Palaniappan K."/>
            <person name="Land M."/>
            <person name="Hauser L."/>
            <person name="Chang Y.J."/>
            <person name="Jeffries C.D."/>
            <person name="Detter J.C."/>
            <person name="Brettin T."/>
            <person name="Spring S."/>
            <person name="Rohde M."/>
            <person name="Goker M."/>
            <person name="Woyke T."/>
            <person name="Bristow J."/>
            <person name="Eisen J.A."/>
            <person name="Markowitz V."/>
            <person name="Hugenholtz P."/>
            <person name="Kyrpides N.C."/>
            <person name="Klenk H.P."/>
        </authorList>
    </citation>
    <scope>NUCLEOTIDE SEQUENCE [LARGE SCALE GENOMIC DNA]</scope>
    <source>
        <strain evidence="2">DSM 12809 / NBRC 114555 / N2460</strain>
    </source>
</reference>
<dbReference type="EMBL" id="CP001968">
    <property type="protein sequence ID" value="ADD67632.1"/>
    <property type="molecule type" value="Genomic_DNA"/>
</dbReference>
<dbReference type="Pfam" id="PF04463">
    <property type="entry name" value="2-thiour_desulf"/>
    <property type="match status" value="1"/>
</dbReference>
<dbReference type="RefSeq" id="WP_013010163.1">
    <property type="nucleotide sequence ID" value="NC_013943.1"/>
</dbReference>